<evidence type="ECO:0000313" key="5">
    <source>
        <dbReference type="EMBL" id="MFL0166743.1"/>
    </source>
</evidence>
<comment type="caution">
    <text evidence="5">The sequence shown here is derived from an EMBL/GenBank/DDBJ whole genome shotgun (WGS) entry which is preliminary data.</text>
</comment>
<evidence type="ECO:0000259" key="4">
    <source>
        <dbReference type="Pfam" id="PF04586"/>
    </source>
</evidence>
<feature type="domain" description="Prohead serine protease" evidence="4">
    <location>
        <begin position="22"/>
        <end position="153"/>
    </location>
</feature>
<dbReference type="GO" id="GO:0006508">
    <property type="term" value="P:proteolysis"/>
    <property type="evidence" value="ECO:0007669"/>
    <property type="project" value="UniProtKB-KW"/>
</dbReference>
<dbReference type="GO" id="GO:0008233">
    <property type="term" value="F:peptidase activity"/>
    <property type="evidence" value="ECO:0007669"/>
    <property type="project" value="UniProtKB-KW"/>
</dbReference>
<reference evidence="5 6" key="1">
    <citation type="submission" date="2024-11" db="EMBL/GenBank/DDBJ databases">
        <authorList>
            <person name="Heng Y.C."/>
            <person name="Lim A.C.H."/>
            <person name="Lee J.K.Y."/>
            <person name="Kittelmann S."/>
        </authorList>
    </citation>
    <scope>NUCLEOTIDE SEQUENCE [LARGE SCALE GENOMIC DNA]</scope>
    <source>
        <strain evidence="5 6">WILCCON 0112</strain>
    </source>
</reference>
<accession>A0ABW8S9K9</accession>
<name>A0ABW8S9K9_9CLOT</name>
<proteinExistence type="predicted"/>
<evidence type="ECO:0000256" key="3">
    <source>
        <dbReference type="ARBA" id="ARBA00022801"/>
    </source>
</evidence>
<evidence type="ECO:0000256" key="1">
    <source>
        <dbReference type="ARBA" id="ARBA00022612"/>
    </source>
</evidence>
<evidence type="ECO:0000256" key="2">
    <source>
        <dbReference type="ARBA" id="ARBA00022670"/>
    </source>
</evidence>
<dbReference type="EMBL" id="JBJIAB010000023">
    <property type="protein sequence ID" value="MFL0166743.1"/>
    <property type="molecule type" value="Genomic_DNA"/>
</dbReference>
<keyword evidence="6" id="KW-1185">Reference proteome</keyword>
<keyword evidence="1" id="KW-1188">Viral release from host cell</keyword>
<dbReference type="Proteomes" id="UP001623600">
    <property type="component" value="Unassembled WGS sequence"/>
</dbReference>
<organism evidence="5 6">
    <name type="scientific">Candidatus Clostridium helianthi</name>
    <dbReference type="NCBI Taxonomy" id="3381660"/>
    <lineage>
        <taxon>Bacteria</taxon>
        <taxon>Bacillati</taxon>
        <taxon>Bacillota</taxon>
        <taxon>Clostridia</taxon>
        <taxon>Eubacteriales</taxon>
        <taxon>Clostridiaceae</taxon>
        <taxon>Clostridium</taxon>
    </lineage>
</organism>
<sequence>MEKQINQAKIEVRELDSGRLQLEILVNDFRESRMLQGKNGKFIENIKPEAFKKAIESNSNIELYVDHENYVNLADNMMLEVREDGLYAIVDLIPQARSLYNTIKEKGANGISFGFECLKDVWNGCKRTVEELRLFEISILLSKSPAYWGGYAEIRSMVEVPHNPLYDLRKKQLDLYKLI</sequence>
<keyword evidence="3" id="KW-0378">Hydrolase</keyword>
<gene>
    <name evidence="5" type="ORF">ACJDTP_16880</name>
</gene>
<keyword evidence="2 5" id="KW-0645">Protease</keyword>
<dbReference type="Pfam" id="PF04586">
    <property type="entry name" value="Peptidase_S78"/>
    <property type="match status" value="1"/>
</dbReference>
<protein>
    <submittedName>
        <fullName evidence="5">HK97 family phage prohead protease</fullName>
    </submittedName>
</protein>
<evidence type="ECO:0000313" key="6">
    <source>
        <dbReference type="Proteomes" id="UP001623600"/>
    </source>
</evidence>
<dbReference type="RefSeq" id="WP_406761894.1">
    <property type="nucleotide sequence ID" value="NZ_JBJIAB010000023.1"/>
</dbReference>
<dbReference type="InterPro" id="IPR054613">
    <property type="entry name" value="Peptidase_S78_dom"/>
</dbReference>